<keyword evidence="1 3" id="KW-0378">Hydrolase</keyword>
<evidence type="ECO:0000313" key="3">
    <source>
        <dbReference type="EMBL" id="MEX4006878.1"/>
    </source>
</evidence>
<gene>
    <name evidence="3" type="ORF">V1479_06145</name>
</gene>
<comment type="caution">
    <text evidence="3">The sequence shown here is derived from an EMBL/GenBank/DDBJ whole genome shotgun (WGS) entry which is preliminary data.</text>
</comment>
<dbReference type="RefSeq" id="WP_368802138.1">
    <property type="nucleotide sequence ID" value="NZ_JAZHFV010000002.1"/>
</dbReference>
<evidence type="ECO:0000259" key="2">
    <source>
        <dbReference type="Pfam" id="PF00857"/>
    </source>
</evidence>
<feature type="domain" description="Isochorismatase-like" evidence="2">
    <location>
        <begin position="8"/>
        <end position="164"/>
    </location>
</feature>
<accession>A0ABV3WQD8</accession>
<dbReference type="InterPro" id="IPR036380">
    <property type="entry name" value="Isochorismatase-like_sf"/>
</dbReference>
<keyword evidence="4" id="KW-1185">Reference proteome</keyword>
<dbReference type="GO" id="GO:0016787">
    <property type="term" value="F:hydrolase activity"/>
    <property type="evidence" value="ECO:0007669"/>
    <property type="project" value="UniProtKB-KW"/>
</dbReference>
<dbReference type="EMBL" id="JAZHFV010000002">
    <property type="protein sequence ID" value="MEX4006878.1"/>
    <property type="molecule type" value="Genomic_DNA"/>
</dbReference>
<dbReference type="SUPFAM" id="SSF52499">
    <property type="entry name" value="Isochorismatase-like hydrolases"/>
    <property type="match status" value="1"/>
</dbReference>
<dbReference type="EC" id="3.-.-.-" evidence="3"/>
<dbReference type="InterPro" id="IPR050272">
    <property type="entry name" value="Isochorismatase-like_hydrls"/>
</dbReference>
<dbReference type="InterPro" id="IPR000868">
    <property type="entry name" value="Isochorismatase-like_dom"/>
</dbReference>
<evidence type="ECO:0000256" key="1">
    <source>
        <dbReference type="ARBA" id="ARBA00022801"/>
    </source>
</evidence>
<sequence>MAAFGKEAALILVDVQKAFVEIEDAGRRRNNPQAVANMARLLEAFRNRGLAVFHVRHASKEPGSLLRPERSGYEAIGEAAERADEPVLVKHVNSAFIGTDLEQRLRDGGYETVVIAGITTNHCVETTTRMAGNLGFDARLVEDACYTFDRVGHSGEVESAEAIHAMTLSNLDGEFARKETTETVLAALRHSAAA</sequence>
<organism evidence="3 4">
    <name type="scientific">Neoaquamicrobium sediminum</name>
    <dbReference type="NCBI Taxonomy" id="1849104"/>
    <lineage>
        <taxon>Bacteria</taxon>
        <taxon>Pseudomonadati</taxon>
        <taxon>Pseudomonadota</taxon>
        <taxon>Alphaproteobacteria</taxon>
        <taxon>Hyphomicrobiales</taxon>
        <taxon>Phyllobacteriaceae</taxon>
        <taxon>Neoaquamicrobium</taxon>
    </lineage>
</organism>
<proteinExistence type="predicted"/>
<dbReference type="Pfam" id="PF00857">
    <property type="entry name" value="Isochorismatase"/>
    <property type="match status" value="1"/>
</dbReference>
<protein>
    <submittedName>
        <fullName evidence="3">Cysteine hydrolase family protein</fullName>
        <ecNumber evidence="3">3.-.-.-</ecNumber>
    </submittedName>
</protein>
<evidence type="ECO:0000313" key="4">
    <source>
        <dbReference type="Proteomes" id="UP001559025"/>
    </source>
</evidence>
<dbReference type="CDD" id="cd01014">
    <property type="entry name" value="nicotinamidase_related"/>
    <property type="match status" value="1"/>
</dbReference>
<dbReference type="Proteomes" id="UP001559025">
    <property type="component" value="Unassembled WGS sequence"/>
</dbReference>
<dbReference type="Gene3D" id="3.40.50.850">
    <property type="entry name" value="Isochorismatase-like"/>
    <property type="match status" value="1"/>
</dbReference>
<dbReference type="PANTHER" id="PTHR43540:SF1">
    <property type="entry name" value="ISOCHORISMATASE HYDROLASE"/>
    <property type="match status" value="1"/>
</dbReference>
<dbReference type="PANTHER" id="PTHR43540">
    <property type="entry name" value="PEROXYUREIDOACRYLATE/UREIDOACRYLATE AMIDOHYDROLASE-RELATED"/>
    <property type="match status" value="1"/>
</dbReference>
<name>A0ABV3WQD8_9HYPH</name>
<reference evidence="3 4" key="1">
    <citation type="submission" date="2024-01" db="EMBL/GenBank/DDBJ databases">
        <title>New evidence supports the origin of RcGTA from prophage.</title>
        <authorList>
            <person name="Xu Y."/>
            <person name="Liu B."/>
            <person name="Chen F."/>
        </authorList>
    </citation>
    <scope>NUCLEOTIDE SEQUENCE [LARGE SCALE GENOMIC DNA]</scope>
    <source>
        <strain evidence="3 4">CBW1107-2</strain>
    </source>
</reference>